<accession>A0ABS5QSI2</accession>
<evidence type="ECO:0000259" key="3">
    <source>
        <dbReference type="Pfam" id="PF13514"/>
    </source>
</evidence>
<keyword evidence="2" id="KW-1133">Transmembrane helix</keyword>
<feature type="transmembrane region" description="Helical" evidence="2">
    <location>
        <begin position="391"/>
        <end position="409"/>
    </location>
</feature>
<keyword evidence="2" id="KW-0812">Transmembrane</keyword>
<dbReference type="Proteomes" id="UP000735205">
    <property type="component" value="Unassembled WGS sequence"/>
</dbReference>
<name>A0ABS5QSI2_9LACO</name>
<keyword evidence="1" id="KW-0175">Coiled coil</keyword>
<evidence type="ECO:0000313" key="5">
    <source>
        <dbReference type="Proteomes" id="UP000735205"/>
    </source>
</evidence>
<evidence type="ECO:0000313" key="4">
    <source>
        <dbReference type="EMBL" id="MBS9335887.1"/>
    </source>
</evidence>
<dbReference type="Pfam" id="PF13514">
    <property type="entry name" value="AAA_27"/>
    <property type="match status" value="1"/>
</dbReference>
<keyword evidence="5" id="KW-1185">Reference proteome</keyword>
<protein>
    <submittedName>
        <fullName evidence="4">AAA family ATPase</fullName>
    </submittedName>
</protein>
<proteinExistence type="predicted"/>
<organism evidence="4 5">
    <name type="scientific">Fructobacillus papyrifericola</name>
    <dbReference type="NCBI Taxonomy" id="2713172"/>
    <lineage>
        <taxon>Bacteria</taxon>
        <taxon>Bacillati</taxon>
        <taxon>Bacillota</taxon>
        <taxon>Bacilli</taxon>
        <taxon>Lactobacillales</taxon>
        <taxon>Lactobacillaceae</taxon>
        <taxon>Fructobacillus</taxon>
    </lineage>
</organism>
<dbReference type="InterPro" id="IPR038734">
    <property type="entry name" value="YhaN_AAA"/>
</dbReference>
<dbReference type="EMBL" id="JAAMFJ010000001">
    <property type="protein sequence ID" value="MBS9335887.1"/>
    <property type="molecule type" value="Genomic_DNA"/>
</dbReference>
<gene>
    <name evidence="4" type="ORF">G6R28_01380</name>
</gene>
<dbReference type="InterPro" id="IPR027417">
    <property type="entry name" value="P-loop_NTPase"/>
</dbReference>
<feature type="domain" description="YhaN AAA" evidence="3">
    <location>
        <begin position="1"/>
        <end position="203"/>
    </location>
</feature>
<sequence length="801" mass="90337">MKIEEIQISGFGKWSSAHFTVDQDFQVLTGPNESGKSTLKAFVLGVFFGFPKGRKSDQQLFEPRSGARYGGSLTIACQKGRYRIERMGRTQSTLTVTSLSNGLDLPNPEDFLKALFAPLEAVDYRQIFSFDEGELSQVANLTAGDFDQVLLAYTRPQAQRFLNWATEQKKLAEKAFASGKNGKRPLNLASRAYQKLLQQKQEEEGKYQDYRRLQEEARKLEKQLDRLHELRSHQQAKQAELQDLIDSWPLFVESQKRQESDGLSAQQVLISPEAEEQIRRLDQEGRFLKEQILHNQEDLQTLQSSLQQPAGTGETSQNVQQTLTDFENVQAEGQRLLNQVALTSRLFEGALPRPLSKREKELLTKSTKAFSVAALASGLLALLAFFFGQLLFSGAFVLLTLLSFTGLAVKKRRQKRILERFYPLDLDAVLADQEKLQAAWRNQEDFEKVSSDLALKEAKLREQLVDFNLLQEAQLKNLSTAALQQWTHRFLAENTGQKEQQQRLRLQEALRLQSRLAEKKDAQQRALYGLLAEQSVATLADFYQALKEQKQEQQDGDRVQLIRRQIGEKRLANLQARFEKHGKATEQILQTELAAAKRAVEEQAGQEKGLQQALANNQSARLQLEKDGGLSAVEQALENQASDLKEDFTSYLAESLAEEVVKKAFLGKDGDQGQAVLKQAGAYLAQLTAGRYQEITLVKGKLIVSSGREQGDFGSVPFQAAELSSGSRDLLYLAIRLALAMTLTVEEPLPLLIDDAFVHLDKKRRESALALIQEIATENQVLYWTFDERLESKKALLLSKQ</sequence>
<dbReference type="Gene3D" id="3.40.50.300">
    <property type="entry name" value="P-loop containing nucleotide triphosphate hydrolases"/>
    <property type="match status" value="2"/>
</dbReference>
<dbReference type="PANTHER" id="PTHR41259">
    <property type="entry name" value="DOUBLE-STRAND BREAK REPAIR RAD50 ATPASE, PUTATIVE-RELATED"/>
    <property type="match status" value="1"/>
</dbReference>
<keyword evidence="2" id="KW-0472">Membrane</keyword>
<comment type="caution">
    <text evidence="4">The sequence shown here is derived from an EMBL/GenBank/DDBJ whole genome shotgun (WGS) entry which is preliminary data.</text>
</comment>
<dbReference type="RefSeq" id="WP_213792453.1">
    <property type="nucleotide sequence ID" value="NZ_JAAMFJ010000001.1"/>
</dbReference>
<feature type="coiled-coil region" evidence="1">
    <location>
        <begin position="186"/>
        <end position="237"/>
    </location>
</feature>
<dbReference type="SUPFAM" id="SSF52540">
    <property type="entry name" value="P-loop containing nucleoside triphosphate hydrolases"/>
    <property type="match status" value="1"/>
</dbReference>
<evidence type="ECO:0000256" key="2">
    <source>
        <dbReference type="SAM" id="Phobius"/>
    </source>
</evidence>
<reference evidence="4 5" key="1">
    <citation type="submission" date="2020-02" db="EMBL/GenBank/DDBJ databases">
        <title>Fructobacillus sp. isolated from paper mulberry of Taiwan.</title>
        <authorList>
            <person name="Lin S.-T."/>
        </authorList>
    </citation>
    <scope>NUCLEOTIDE SEQUENCE [LARGE SCALE GENOMIC DNA]</scope>
    <source>
        <strain evidence="4 5">M1-21</strain>
    </source>
</reference>
<evidence type="ECO:0000256" key="1">
    <source>
        <dbReference type="SAM" id="Coils"/>
    </source>
</evidence>
<dbReference type="PANTHER" id="PTHR41259:SF1">
    <property type="entry name" value="DOUBLE-STRAND BREAK REPAIR RAD50 ATPASE, PUTATIVE-RELATED"/>
    <property type="match status" value="1"/>
</dbReference>